<proteinExistence type="predicted"/>
<sequence length="87" mass="9593">MEKAALYDGLSRQLVDLHASMARMQDNLERAMDVSKKTHRMSHAFLGVVHATSPANVASAPQTTTTVADAIYNQVTKKYKKSVSFQP</sequence>
<name>W4FPX4_APHAT</name>
<organism evidence="1">
    <name type="scientific">Aphanomyces astaci</name>
    <name type="common">Crayfish plague agent</name>
    <dbReference type="NCBI Taxonomy" id="112090"/>
    <lineage>
        <taxon>Eukaryota</taxon>
        <taxon>Sar</taxon>
        <taxon>Stramenopiles</taxon>
        <taxon>Oomycota</taxon>
        <taxon>Saprolegniomycetes</taxon>
        <taxon>Saprolegniales</taxon>
        <taxon>Verrucalvaceae</taxon>
        <taxon>Aphanomyces</taxon>
    </lineage>
</organism>
<dbReference type="GeneID" id="20816769"/>
<reference evidence="1" key="1">
    <citation type="submission" date="2013-12" db="EMBL/GenBank/DDBJ databases">
        <title>The Genome Sequence of Aphanomyces astaci APO3.</title>
        <authorList>
            <consortium name="The Broad Institute Genomics Platform"/>
            <person name="Russ C."/>
            <person name="Tyler B."/>
            <person name="van West P."/>
            <person name="Dieguez-Uribeondo J."/>
            <person name="Young S.K."/>
            <person name="Zeng Q."/>
            <person name="Gargeya S."/>
            <person name="Fitzgerald M."/>
            <person name="Abouelleil A."/>
            <person name="Alvarado L."/>
            <person name="Chapman S.B."/>
            <person name="Gainer-Dewar J."/>
            <person name="Goldberg J."/>
            <person name="Griggs A."/>
            <person name="Gujja S."/>
            <person name="Hansen M."/>
            <person name="Howarth C."/>
            <person name="Imamovic A."/>
            <person name="Ireland A."/>
            <person name="Larimer J."/>
            <person name="McCowan C."/>
            <person name="Murphy C."/>
            <person name="Pearson M."/>
            <person name="Poon T.W."/>
            <person name="Priest M."/>
            <person name="Roberts A."/>
            <person name="Saif S."/>
            <person name="Shea T."/>
            <person name="Sykes S."/>
            <person name="Wortman J."/>
            <person name="Nusbaum C."/>
            <person name="Birren B."/>
        </authorList>
    </citation>
    <scope>NUCLEOTIDE SEQUENCE [LARGE SCALE GENOMIC DNA]</scope>
    <source>
        <strain evidence="1">APO3</strain>
    </source>
</reference>
<dbReference type="RefSeq" id="XP_009840961.1">
    <property type="nucleotide sequence ID" value="XM_009842659.1"/>
</dbReference>
<dbReference type="EMBL" id="KI913175">
    <property type="protein sequence ID" value="ETV69537.1"/>
    <property type="molecule type" value="Genomic_DNA"/>
</dbReference>
<protein>
    <submittedName>
        <fullName evidence="1">Uncharacterized protein</fullName>
    </submittedName>
</protein>
<dbReference type="OrthoDB" id="77184at2759"/>
<accession>W4FPX4</accession>
<evidence type="ECO:0000313" key="1">
    <source>
        <dbReference type="EMBL" id="ETV69537.1"/>
    </source>
</evidence>
<gene>
    <name evidence="1" type="ORF">H257_14773</name>
</gene>
<dbReference type="AlphaFoldDB" id="W4FPX4"/>
<dbReference type="VEuPathDB" id="FungiDB:H257_14773"/>